<dbReference type="RefSeq" id="WP_162441670.1">
    <property type="nucleotide sequence ID" value="NZ_CP048222.1"/>
</dbReference>
<keyword evidence="1" id="KW-0449">Lipoprotein</keyword>
<name>A0A6C0GCI3_9BACT</name>
<dbReference type="InterPro" id="IPR041662">
    <property type="entry name" value="SusD-like_2"/>
</dbReference>
<protein>
    <submittedName>
        <fullName evidence="1">SusD/RagB family nutrient-binding outer membrane lipoprotein</fullName>
    </submittedName>
</protein>
<accession>A0A6C0GCI3</accession>
<sequence length="498" mass="53658">MKTKLFPIYIVVLALMMLVISSCELQEVNENPNAPADAPLSVILTGAQGTLAYNLGLDAGLLAATVVQQTAGSNGDATSNDNYTSIPGRFNGFWVNFYTNNLNELNIIIEKSKAANAPYYTGIARVLTAFTYGTLTDSFGDVPFSQSLKGSANTAPAYDSQQQVYEGIQAILDSAITDLSQPAGSFITAPPGSDDLIFKGNVQNWLAAAWTLKARHALHLSKVNPTEAATKALSYLYEGGPDGKYRGISSNAGDVQVVFGAAQTNANPFYQQNTSRPGWVGLGASFVNLLNGNEVTDPSTKDAASLVDPRRAYFATALQSGKYQGGIAGIPGAFSLIGSYYGSATSPVAFITYPEAKFIEAEARLILNQTDPKAQIALNEAITASFNKVITNASDPNATAEKRAAYLAAKAMLTGDFQQDLKTVITQKYIALFLQVEPWIDYRRTGYPEVPLAVNATHSLNPNGQIPRRFPYPQNEQSLNKQLPGASNYQEPRLWWDK</sequence>
<keyword evidence="2" id="KW-1185">Reference proteome</keyword>
<evidence type="ECO:0000313" key="2">
    <source>
        <dbReference type="Proteomes" id="UP000480178"/>
    </source>
</evidence>
<dbReference type="KEGG" id="rhoz:GXP67_02375"/>
<dbReference type="Gene3D" id="1.25.40.390">
    <property type="match status" value="1"/>
</dbReference>
<dbReference type="CDD" id="cd08977">
    <property type="entry name" value="SusD"/>
    <property type="match status" value="1"/>
</dbReference>
<dbReference type="EMBL" id="CP048222">
    <property type="protein sequence ID" value="QHT65588.1"/>
    <property type="molecule type" value="Genomic_DNA"/>
</dbReference>
<reference evidence="1 2" key="1">
    <citation type="submission" date="2020-01" db="EMBL/GenBank/DDBJ databases">
        <authorList>
            <person name="Kim M.K."/>
        </authorList>
    </citation>
    <scope>NUCLEOTIDE SEQUENCE [LARGE SCALE GENOMIC DNA]</scope>
    <source>
        <strain evidence="1 2">172606-1</strain>
    </source>
</reference>
<evidence type="ECO:0000313" key="1">
    <source>
        <dbReference type="EMBL" id="QHT65588.1"/>
    </source>
</evidence>
<dbReference type="Pfam" id="PF12771">
    <property type="entry name" value="SusD-like_2"/>
    <property type="match status" value="1"/>
</dbReference>
<dbReference type="InterPro" id="IPR011990">
    <property type="entry name" value="TPR-like_helical_dom_sf"/>
</dbReference>
<proteinExistence type="predicted"/>
<organism evidence="1 2">
    <name type="scientific">Rhodocytophaga rosea</name>
    <dbReference type="NCBI Taxonomy" id="2704465"/>
    <lineage>
        <taxon>Bacteria</taxon>
        <taxon>Pseudomonadati</taxon>
        <taxon>Bacteroidota</taxon>
        <taxon>Cytophagia</taxon>
        <taxon>Cytophagales</taxon>
        <taxon>Rhodocytophagaceae</taxon>
        <taxon>Rhodocytophaga</taxon>
    </lineage>
</organism>
<dbReference type="SUPFAM" id="SSF48452">
    <property type="entry name" value="TPR-like"/>
    <property type="match status" value="1"/>
</dbReference>
<dbReference type="Proteomes" id="UP000480178">
    <property type="component" value="Chromosome"/>
</dbReference>
<dbReference type="AlphaFoldDB" id="A0A6C0GCI3"/>
<dbReference type="PROSITE" id="PS51257">
    <property type="entry name" value="PROKAR_LIPOPROTEIN"/>
    <property type="match status" value="1"/>
</dbReference>
<gene>
    <name evidence="1" type="ORF">GXP67_02375</name>
</gene>